<evidence type="ECO:0000313" key="2">
    <source>
        <dbReference type="Proteomes" id="UP001177260"/>
    </source>
</evidence>
<protein>
    <submittedName>
        <fullName evidence="1">Uncharacterized protein</fullName>
    </submittedName>
</protein>
<proteinExistence type="predicted"/>
<sequence>MSYEPPTIVIVQGSFQTPLVYESLRTGLQDAGYPVVHPVLPSCSNVDDADFPTRTLNDDALAVTQAIDELVQQGKRVVAQGREGGVVHLFYFAAFILGVGQSVLGTFGESPNNNITSDGRFTIKNGAEILYNDLPQQDAKLWESRLIPQSYLVQSTPLTRAAYEYIPSTYLITENDQAAKSEYQEMFAGTAKAHIERCTAGHSPMLSQPKMLVKRIAAVADKVVAI</sequence>
<evidence type="ECO:0000313" key="1">
    <source>
        <dbReference type="EMBL" id="KAK1138707.1"/>
    </source>
</evidence>
<organism evidence="1 2">
    <name type="scientific">Aspergillus melleus</name>
    <dbReference type="NCBI Taxonomy" id="138277"/>
    <lineage>
        <taxon>Eukaryota</taxon>
        <taxon>Fungi</taxon>
        <taxon>Dikarya</taxon>
        <taxon>Ascomycota</taxon>
        <taxon>Pezizomycotina</taxon>
        <taxon>Eurotiomycetes</taxon>
        <taxon>Eurotiomycetidae</taxon>
        <taxon>Eurotiales</taxon>
        <taxon>Aspergillaceae</taxon>
        <taxon>Aspergillus</taxon>
        <taxon>Aspergillus subgen. Circumdati</taxon>
    </lineage>
</organism>
<comment type="caution">
    <text evidence="1">The sequence shown here is derived from an EMBL/GenBank/DDBJ whole genome shotgun (WGS) entry which is preliminary data.</text>
</comment>
<keyword evidence="2" id="KW-1185">Reference proteome</keyword>
<accession>A0ACC3AMN8</accession>
<dbReference type="EMBL" id="JAOPJF010000133">
    <property type="protein sequence ID" value="KAK1138707.1"/>
    <property type="molecule type" value="Genomic_DNA"/>
</dbReference>
<reference evidence="1 2" key="1">
    <citation type="journal article" date="2023" name="ACS Omega">
        <title>Identification of the Neoaspergillic Acid Biosynthesis Gene Cluster by Establishing an In Vitro CRISPR-Ribonucleoprotein Genetic System in Aspergillus melleus.</title>
        <authorList>
            <person name="Yuan B."/>
            <person name="Grau M.F."/>
            <person name="Murata R.M."/>
            <person name="Torok T."/>
            <person name="Venkateswaran K."/>
            <person name="Stajich J.E."/>
            <person name="Wang C.C.C."/>
        </authorList>
    </citation>
    <scope>NUCLEOTIDE SEQUENCE [LARGE SCALE GENOMIC DNA]</scope>
    <source>
        <strain evidence="1 2">IMV 1140</strain>
    </source>
</reference>
<dbReference type="Proteomes" id="UP001177260">
    <property type="component" value="Unassembled WGS sequence"/>
</dbReference>
<gene>
    <name evidence="1" type="ORF">N8T08_002056</name>
</gene>
<name>A0ACC3AMN8_9EURO</name>